<protein>
    <submittedName>
        <fullName evidence="7">Thiolase family protein</fullName>
    </submittedName>
</protein>
<evidence type="ECO:0000259" key="5">
    <source>
        <dbReference type="Pfam" id="PF00108"/>
    </source>
</evidence>
<evidence type="ECO:0000256" key="4">
    <source>
        <dbReference type="RuleBase" id="RU003557"/>
    </source>
</evidence>
<dbReference type="RefSeq" id="WP_378487812.1">
    <property type="nucleotide sequence ID" value="NZ_JBHUFB010000020.1"/>
</dbReference>
<dbReference type="PANTHER" id="PTHR43365:SF1">
    <property type="entry name" value="ACETYL-COA C-ACYLTRANSFERASE"/>
    <property type="match status" value="1"/>
</dbReference>
<reference evidence="8" key="1">
    <citation type="journal article" date="2019" name="Int. J. Syst. Evol. Microbiol.">
        <title>The Global Catalogue of Microorganisms (GCM) 10K type strain sequencing project: providing services to taxonomists for standard genome sequencing and annotation.</title>
        <authorList>
            <consortium name="The Broad Institute Genomics Platform"/>
            <consortium name="The Broad Institute Genome Sequencing Center for Infectious Disease"/>
            <person name="Wu L."/>
            <person name="Ma J."/>
        </authorList>
    </citation>
    <scope>NUCLEOTIDE SEQUENCE [LARGE SCALE GENOMIC DNA]</scope>
    <source>
        <strain evidence="8">DT72</strain>
    </source>
</reference>
<evidence type="ECO:0000256" key="2">
    <source>
        <dbReference type="ARBA" id="ARBA00022679"/>
    </source>
</evidence>
<comment type="caution">
    <text evidence="7">The sequence shown here is derived from an EMBL/GenBank/DDBJ whole genome shotgun (WGS) entry which is preliminary data.</text>
</comment>
<comment type="similarity">
    <text evidence="1 4">Belongs to the thiolase-like superfamily. Thiolase family.</text>
</comment>
<dbReference type="Pfam" id="PF00108">
    <property type="entry name" value="Thiolase_N"/>
    <property type="match status" value="1"/>
</dbReference>
<evidence type="ECO:0000313" key="7">
    <source>
        <dbReference type="EMBL" id="MFD1815384.1"/>
    </source>
</evidence>
<accession>A0ABW4PBN8</accession>
<organism evidence="7 8">
    <name type="scientific">Rhodococcus gannanensis</name>
    <dbReference type="NCBI Taxonomy" id="1960308"/>
    <lineage>
        <taxon>Bacteria</taxon>
        <taxon>Bacillati</taxon>
        <taxon>Actinomycetota</taxon>
        <taxon>Actinomycetes</taxon>
        <taxon>Mycobacteriales</taxon>
        <taxon>Nocardiaceae</taxon>
        <taxon>Rhodococcus</taxon>
    </lineage>
</organism>
<dbReference type="CDD" id="cd00751">
    <property type="entry name" value="thiolase"/>
    <property type="match status" value="1"/>
</dbReference>
<dbReference type="InterPro" id="IPR020616">
    <property type="entry name" value="Thiolase_N"/>
</dbReference>
<sequence length="392" mass="40863">MRNAVIVDVVRSASGRGKVGGALSDVHPIDLLAEVLWALMSRNTIDPVLVDDVIGGTVSQASEQAGNITRSAMLAAGLPETTPATTVTRACGSSQQAVHFAAQGVIAGAYDVVIACGVESMSRVPMGTAPMGKDLVGVGLAQRYPEGWVSQGVSAELVAKKWNINRDDVDAYAYESHRRAAAAAEAGHFDREIVPVAVPAGAHTADETIRAATTLESLGALRASFRSEAAERRFPGLGWMITPGNSSPLTDAAAATLIMSEEKAAELGLTPRARFVDFAVAGDDPLYMLTAPIPATRKILDRTGLAIGDIDVYEVNEAFASVPLAWARELDADLGRLNPAGGAIALGHAIGASGVRLLATMVGELERTGGRYGLQTMCEHGGMANALLVERI</sequence>
<dbReference type="InterPro" id="IPR016039">
    <property type="entry name" value="Thiolase-like"/>
</dbReference>
<evidence type="ECO:0000256" key="1">
    <source>
        <dbReference type="ARBA" id="ARBA00010982"/>
    </source>
</evidence>
<name>A0ABW4PBN8_9NOCA</name>
<feature type="domain" description="Thiolase N-terminal" evidence="5">
    <location>
        <begin position="5"/>
        <end position="262"/>
    </location>
</feature>
<evidence type="ECO:0000313" key="8">
    <source>
        <dbReference type="Proteomes" id="UP001597286"/>
    </source>
</evidence>
<dbReference type="InterPro" id="IPR002155">
    <property type="entry name" value="Thiolase"/>
</dbReference>
<dbReference type="EMBL" id="JBHUFB010000020">
    <property type="protein sequence ID" value="MFD1815384.1"/>
    <property type="molecule type" value="Genomic_DNA"/>
</dbReference>
<dbReference type="Proteomes" id="UP001597286">
    <property type="component" value="Unassembled WGS sequence"/>
</dbReference>
<dbReference type="PANTHER" id="PTHR43365">
    <property type="entry name" value="BLR7806 PROTEIN"/>
    <property type="match status" value="1"/>
</dbReference>
<keyword evidence="8" id="KW-1185">Reference proteome</keyword>
<dbReference type="NCBIfam" id="TIGR01930">
    <property type="entry name" value="AcCoA-C-Actrans"/>
    <property type="match status" value="1"/>
</dbReference>
<proteinExistence type="inferred from homology"/>
<gene>
    <name evidence="7" type="ORF">ACFSJG_24460</name>
</gene>
<dbReference type="PIRSF" id="PIRSF000429">
    <property type="entry name" value="Ac-CoA_Ac_transf"/>
    <property type="match status" value="1"/>
</dbReference>
<dbReference type="SUPFAM" id="SSF53901">
    <property type="entry name" value="Thiolase-like"/>
    <property type="match status" value="2"/>
</dbReference>
<feature type="domain" description="Thiolase C-terminal" evidence="6">
    <location>
        <begin position="270"/>
        <end position="391"/>
    </location>
</feature>
<keyword evidence="2 4" id="KW-0808">Transferase</keyword>
<keyword evidence="3 4" id="KW-0012">Acyltransferase</keyword>
<dbReference type="Pfam" id="PF02803">
    <property type="entry name" value="Thiolase_C"/>
    <property type="match status" value="1"/>
</dbReference>
<dbReference type="InterPro" id="IPR020617">
    <property type="entry name" value="Thiolase_C"/>
</dbReference>
<evidence type="ECO:0000259" key="6">
    <source>
        <dbReference type="Pfam" id="PF02803"/>
    </source>
</evidence>
<evidence type="ECO:0000256" key="3">
    <source>
        <dbReference type="ARBA" id="ARBA00023315"/>
    </source>
</evidence>
<dbReference type="Gene3D" id="3.40.47.10">
    <property type="match status" value="2"/>
</dbReference>